<dbReference type="GO" id="GO:0009733">
    <property type="term" value="P:response to auxin"/>
    <property type="evidence" value="ECO:0007669"/>
    <property type="project" value="InterPro"/>
</dbReference>
<accession>A0A067KFK2</accession>
<comment type="similarity">
    <text evidence="1">Belongs to the ARG7 family.</text>
</comment>
<dbReference type="STRING" id="180498.A0A067KFK2"/>
<sequence>MLKNLGRRNIIPSCRQLLEQEEENGDVKENDRVPKSYIPVMVGLKEGKKTKFLIHVKMFKKACFVELLEMIGDEFGYEHEGVLHIPCDATSFIQTVKRIPKSSY</sequence>
<dbReference type="AlphaFoldDB" id="A0A067KFK2"/>
<dbReference type="Proteomes" id="UP000027138">
    <property type="component" value="Unassembled WGS sequence"/>
</dbReference>
<keyword evidence="3" id="KW-1185">Reference proteome</keyword>
<dbReference type="OrthoDB" id="838391at2759"/>
<reference evidence="2 3" key="1">
    <citation type="journal article" date="2014" name="PLoS ONE">
        <title>Global Analysis of Gene Expression Profiles in Physic Nut (Jatropha curcas L.) Seedlings Exposed to Salt Stress.</title>
        <authorList>
            <person name="Zhang L."/>
            <person name="Zhang C."/>
            <person name="Wu P."/>
            <person name="Chen Y."/>
            <person name="Li M."/>
            <person name="Jiang H."/>
            <person name="Wu G."/>
        </authorList>
    </citation>
    <scope>NUCLEOTIDE SEQUENCE [LARGE SCALE GENOMIC DNA]</scope>
    <source>
        <strain evidence="3">cv. GZQX0401</strain>
        <tissue evidence="2">Young leaves</tissue>
    </source>
</reference>
<protein>
    <recommendedName>
        <fullName evidence="4">SAUR family protein</fullName>
    </recommendedName>
</protein>
<gene>
    <name evidence="2" type="ORF">JCGZ_09195</name>
</gene>
<evidence type="ECO:0008006" key="4">
    <source>
        <dbReference type="Google" id="ProtNLM"/>
    </source>
</evidence>
<dbReference type="PANTHER" id="PTHR31374">
    <property type="entry name" value="AUXIN-INDUCED PROTEIN-LIKE-RELATED"/>
    <property type="match status" value="1"/>
</dbReference>
<dbReference type="PANTHER" id="PTHR31374:SF443">
    <property type="entry name" value="CALMODULIN BINDING PROTEIN"/>
    <property type="match status" value="1"/>
</dbReference>
<evidence type="ECO:0000313" key="3">
    <source>
        <dbReference type="Proteomes" id="UP000027138"/>
    </source>
</evidence>
<name>A0A067KFK2_JATCU</name>
<dbReference type="EMBL" id="KK914502">
    <property type="protein sequence ID" value="KDP34907.1"/>
    <property type="molecule type" value="Genomic_DNA"/>
</dbReference>
<dbReference type="InterPro" id="IPR003676">
    <property type="entry name" value="SAUR_fam"/>
</dbReference>
<proteinExistence type="inferred from homology"/>
<evidence type="ECO:0000313" key="2">
    <source>
        <dbReference type="EMBL" id="KDP34907.1"/>
    </source>
</evidence>
<organism evidence="2 3">
    <name type="scientific">Jatropha curcas</name>
    <name type="common">Barbados nut</name>
    <dbReference type="NCBI Taxonomy" id="180498"/>
    <lineage>
        <taxon>Eukaryota</taxon>
        <taxon>Viridiplantae</taxon>
        <taxon>Streptophyta</taxon>
        <taxon>Embryophyta</taxon>
        <taxon>Tracheophyta</taxon>
        <taxon>Spermatophyta</taxon>
        <taxon>Magnoliopsida</taxon>
        <taxon>eudicotyledons</taxon>
        <taxon>Gunneridae</taxon>
        <taxon>Pentapetalae</taxon>
        <taxon>rosids</taxon>
        <taxon>fabids</taxon>
        <taxon>Malpighiales</taxon>
        <taxon>Euphorbiaceae</taxon>
        <taxon>Crotonoideae</taxon>
        <taxon>Jatropheae</taxon>
        <taxon>Jatropha</taxon>
    </lineage>
</organism>
<dbReference type="Pfam" id="PF02519">
    <property type="entry name" value="Auxin_inducible"/>
    <property type="match status" value="1"/>
</dbReference>
<evidence type="ECO:0000256" key="1">
    <source>
        <dbReference type="ARBA" id="ARBA00006974"/>
    </source>
</evidence>